<protein>
    <submittedName>
        <fullName evidence="1">Uncharacterized protein</fullName>
    </submittedName>
</protein>
<dbReference type="Pfam" id="PF00982">
    <property type="entry name" value="Glyco_transf_20"/>
    <property type="match status" value="1"/>
</dbReference>
<dbReference type="Gene3D" id="3.40.50.2000">
    <property type="entry name" value="Glycogen Phosphorylase B"/>
    <property type="match status" value="2"/>
</dbReference>
<dbReference type="Pfam" id="PF02358">
    <property type="entry name" value="Trehalose_PPase"/>
    <property type="match status" value="1"/>
</dbReference>
<reference evidence="1 2" key="1">
    <citation type="submission" date="2016-05" db="EMBL/GenBank/DDBJ databases">
        <title>Comparative genomics of biotechnologically important yeasts.</title>
        <authorList>
            <consortium name="DOE Joint Genome Institute"/>
            <person name="Riley R."/>
            <person name="Haridas S."/>
            <person name="Wolfe K.H."/>
            <person name="Lopes M.R."/>
            <person name="Hittinger C.T."/>
            <person name="Goker M."/>
            <person name="Salamov A."/>
            <person name="Wisecaver J."/>
            <person name="Long T.M."/>
            <person name="Aerts A.L."/>
            <person name="Barry K."/>
            <person name="Choi C."/>
            <person name="Clum A."/>
            <person name="Coughlan A.Y."/>
            <person name="Deshpande S."/>
            <person name="Douglass A.P."/>
            <person name="Hanson S.J."/>
            <person name="Klenk H.-P."/>
            <person name="LaButti K."/>
            <person name="Lapidus A."/>
            <person name="Lindquist E."/>
            <person name="Lipzen A."/>
            <person name="Meier-kolthoff J.P."/>
            <person name="Ohm R.A."/>
            <person name="Otillar R.P."/>
            <person name="Pangilinan J."/>
            <person name="Peng Y."/>
            <person name="Rokas A."/>
            <person name="Rosa C.A."/>
            <person name="Scheuner C."/>
            <person name="Sibirny A.A."/>
            <person name="Slot J.C."/>
            <person name="Stielow J.B."/>
            <person name="Sun H."/>
            <person name="Kurtzman C.P."/>
            <person name="Blackwell M."/>
            <person name="Grigoriev I.V."/>
            <person name="Jeffries T.W."/>
        </authorList>
    </citation>
    <scope>NUCLEOTIDE SEQUENCE [LARGE SCALE GENOMIC DNA]</scope>
    <source>
        <strain evidence="1 2">NRRL YB-4993</strain>
    </source>
</reference>
<organism evidence="1 2">
    <name type="scientific">Metschnikowia bicuspidata var. bicuspidata NRRL YB-4993</name>
    <dbReference type="NCBI Taxonomy" id="869754"/>
    <lineage>
        <taxon>Eukaryota</taxon>
        <taxon>Fungi</taxon>
        <taxon>Dikarya</taxon>
        <taxon>Ascomycota</taxon>
        <taxon>Saccharomycotina</taxon>
        <taxon>Pichiomycetes</taxon>
        <taxon>Metschnikowiaceae</taxon>
        <taxon>Metschnikowia</taxon>
    </lineage>
</organism>
<dbReference type="EMBL" id="LXTC01000003">
    <property type="protein sequence ID" value="OBA21744.1"/>
    <property type="molecule type" value="Genomic_DNA"/>
</dbReference>
<name>A0A1A0HC88_9ASCO</name>
<evidence type="ECO:0000313" key="1">
    <source>
        <dbReference type="EMBL" id="OBA21744.1"/>
    </source>
</evidence>
<evidence type="ECO:0000313" key="2">
    <source>
        <dbReference type="Proteomes" id="UP000092555"/>
    </source>
</evidence>
<proteinExistence type="predicted"/>
<sequence>MSNAREPFNLATGLIDDEDGVPGKLAPFGGFSRSDLKDVILGNENIFLTAPWTVVKSDRGNGSLFNAINLAVGKEVIDHCKWVGAMALPSDLIPQNVLEDIADHLRENYDCESVLIDDMTFQGHYKSFCKQVLWPTLHYQIPDDPKSKAFEEHSYHFYKLANQLVADRIVETYREEKNHLNPDNPENMIWIHDYHLLLVPAMVREQCPEAKIGFFLHVSFPSSEVFRCLAQRKPLLEGLLGADCICFLNEEYVRHFLQTCSRILLTDLNELGLIFRGKVTRVQAIPVGVDATNLESTLKSEEVCNWRKMIRDRWLTQSLIVSRDKLDKLRGIKQKLLAYERYLLNDRKRIENTVLLQIFKGETKDDDYEAEVLQIISRINSMADNLSATQPVIVLHHDIDFDQYLALQAEADLFIVSSMREGLNLTCHEFIIATSQKKASLVLSEFTGSSPLLDCNGKGAFLINPWDISTFGKTIGTALEISDKEREERWRNCHGVVLKHDSLDWAKLCLKAIKEGWIRNKEKTFAHHKPFSREVFRNFLDDAKQKNLIVINVDDFGAAAVNGSHGHKSTIELSRIGTNLAELLSNRRNYVFFASIMRRSELDLIFKNVPYVGLIAEFGGFIQFPDTTSWVSITNKDKAVTGMNQVARMFQTKSQGLSGSKVVINDCTIRLAAQTAMTQDPKRSLDVMGECVQMVNDSFGEAEGLHATIVNDSVVVQQKDTSLQAFKFLYSFYTGALPAIELTQKFMMKRAESSGDIFDVLSESRSPEVHLPNIDEKIKNIFYAGGLNPLDENIYDFITSLEKQGSLRLGLTVAVWDGIKETRTSAKYVATGQNELLAIISDRNQ</sequence>
<dbReference type="GO" id="GO:0005992">
    <property type="term" value="P:trehalose biosynthetic process"/>
    <property type="evidence" value="ECO:0007669"/>
    <property type="project" value="InterPro"/>
</dbReference>
<dbReference type="GO" id="GO:0004805">
    <property type="term" value="F:trehalose-phosphatase activity"/>
    <property type="evidence" value="ECO:0007669"/>
    <property type="project" value="TreeGrafter"/>
</dbReference>
<dbReference type="OrthoDB" id="755951at2759"/>
<dbReference type="GO" id="GO:0003825">
    <property type="term" value="F:alpha,alpha-trehalose-phosphate synthase (UDP-forming) activity"/>
    <property type="evidence" value="ECO:0007669"/>
    <property type="project" value="TreeGrafter"/>
</dbReference>
<dbReference type="RefSeq" id="XP_018712254.1">
    <property type="nucleotide sequence ID" value="XM_018858906.1"/>
</dbReference>
<comment type="caution">
    <text evidence="1">The sequence shown here is derived from an EMBL/GenBank/DDBJ whole genome shotgun (WGS) entry which is preliminary data.</text>
</comment>
<dbReference type="Proteomes" id="UP000092555">
    <property type="component" value="Unassembled WGS sequence"/>
</dbReference>
<dbReference type="InterPro" id="IPR001830">
    <property type="entry name" value="Glyco_trans_20"/>
</dbReference>
<dbReference type="AlphaFoldDB" id="A0A1A0HC88"/>
<keyword evidence="2" id="KW-1185">Reference proteome</keyword>
<dbReference type="PANTHER" id="PTHR10788:SF15">
    <property type="entry name" value="TREHALOSE SYNTHASE COMPLEX REGULATORY SUBUNIT TPS3-RELATED"/>
    <property type="match status" value="1"/>
</dbReference>
<dbReference type="STRING" id="869754.A0A1A0HC88"/>
<gene>
    <name evidence="1" type="ORF">METBIDRAFT_78625</name>
</gene>
<dbReference type="GO" id="GO:0005946">
    <property type="term" value="C:alpha,alpha-trehalose-phosphate synthase complex (UDP-forming)"/>
    <property type="evidence" value="ECO:0007669"/>
    <property type="project" value="TreeGrafter"/>
</dbReference>
<dbReference type="PANTHER" id="PTHR10788">
    <property type="entry name" value="TREHALOSE-6-PHOSPHATE SYNTHASE"/>
    <property type="match status" value="1"/>
</dbReference>
<dbReference type="CDD" id="cd03788">
    <property type="entry name" value="GT20_TPS"/>
    <property type="match status" value="1"/>
</dbReference>
<dbReference type="SUPFAM" id="SSF53756">
    <property type="entry name" value="UDP-Glycosyltransferase/glycogen phosphorylase"/>
    <property type="match status" value="1"/>
</dbReference>
<dbReference type="GO" id="GO:0005829">
    <property type="term" value="C:cytosol"/>
    <property type="evidence" value="ECO:0007669"/>
    <property type="project" value="TreeGrafter"/>
</dbReference>
<accession>A0A1A0HC88</accession>
<dbReference type="GeneID" id="30031882"/>
<dbReference type="InterPro" id="IPR003337">
    <property type="entry name" value="Trehalose_PPase"/>
</dbReference>